<reference evidence="1" key="1">
    <citation type="journal article" date="2021" name="Proc. Natl. Acad. Sci. U.S.A.">
        <title>A Catalog of Tens of Thousands of Viruses from Human Metagenomes Reveals Hidden Associations with Chronic Diseases.</title>
        <authorList>
            <person name="Tisza M.J."/>
            <person name="Buck C.B."/>
        </authorList>
    </citation>
    <scope>NUCLEOTIDE SEQUENCE</scope>
    <source>
        <strain evidence="1">Ct0qt9</strain>
    </source>
</reference>
<dbReference type="Gene3D" id="1.20.120.330">
    <property type="entry name" value="Nucleotidyltransferases domain 2"/>
    <property type="match status" value="1"/>
</dbReference>
<accession>A0A8S5P0C7</accession>
<name>A0A8S5P0C7_9CAUD</name>
<proteinExistence type="predicted"/>
<protein>
    <recommendedName>
        <fullName evidence="2">HEPN domain-containing protein</fullName>
    </recommendedName>
</protein>
<dbReference type="EMBL" id="BK015298">
    <property type="protein sequence ID" value="DAE00088.1"/>
    <property type="molecule type" value="Genomic_DNA"/>
</dbReference>
<organism evidence="1">
    <name type="scientific">Siphoviridae sp. ct0qt9</name>
    <dbReference type="NCBI Taxonomy" id="2825298"/>
    <lineage>
        <taxon>Viruses</taxon>
        <taxon>Duplodnaviria</taxon>
        <taxon>Heunggongvirae</taxon>
        <taxon>Uroviricota</taxon>
        <taxon>Caudoviricetes</taxon>
    </lineage>
</organism>
<evidence type="ECO:0008006" key="2">
    <source>
        <dbReference type="Google" id="ProtNLM"/>
    </source>
</evidence>
<sequence length="120" mass="14166">MIKANDIYNRAKQLAESTNETEQRECIKTLYYAVLHKIQEVCDSKELPRTRAINLGSHESMIERINVQNLPSEKQIVSYAKKMKKKRVDADYILSLNINSKDVKYQILWAEKCWYLLDKQ</sequence>
<evidence type="ECO:0000313" key="1">
    <source>
        <dbReference type="EMBL" id="DAE00088.1"/>
    </source>
</evidence>